<keyword evidence="3 8" id="KW-0812">Transmembrane</keyword>
<dbReference type="PANTHER" id="PTHR23505">
    <property type="entry name" value="SPINSTER"/>
    <property type="match status" value="1"/>
</dbReference>
<keyword evidence="10" id="KW-1185">Reference proteome</keyword>
<evidence type="ECO:0000256" key="7">
    <source>
        <dbReference type="SAM" id="MobiDB-lite"/>
    </source>
</evidence>
<dbReference type="Gene3D" id="1.20.1250.20">
    <property type="entry name" value="MFS general substrate transporter like domains"/>
    <property type="match status" value="1"/>
</dbReference>
<evidence type="ECO:0000256" key="1">
    <source>
        <dbReference type="ARBA" id="ARBA00004141"/>
    </source>
</evidence>
<feature type="transmembrane region" description="Helical" evidence="8">
    <location>
        <begin position="342"/>
        <end position="364"/>
    </location>
</feature>
<evidence type="ECO:0000256" key="4">
    <source>
        <dbReference type="ARBA" id="ARBA00022989"/>
    </source>
</evidence>
<evidence type="ECO:0000313" key="9">
    <source>
        <dbReference type="EMBL" id="KAK2574256.1"/>
    </source>
</evidence>
<evidence type="ECO:0000256" key="5">
    <source>
        <dbReference type="ARBA" id="ARBA00023136"/>
    </source>
</evidence>
<evidence type="ECO:0000256" key="8">
    <source>
        <dbReference type="SAM" id="Phobius"/>
    </source>
</evidence>
<feature type="transmembrane region" description="Helical" evidence="8">
    <location>
        <begin position="426"/>
        <end position="448"/>
    </location>
</feature>
<feature type="region of interest" description="Disordered" evidence="7">
    <location>
        <begin position="1"/>
        <end position="21"/>
    </location>
</feature>
<sequence length="535" mass="59939">MSTPVVEYSRPEERDGNMEDSAKEAVHEETVSAPQAYIIRTSGNKRAYITVLVLFVINLLNYMDRQTIAGLLDDIQKYFDIEDNNSAAGLLQTVFICSYMVLAPIFGYMGDRYKRKYIMAAGILIWSGTVYLSTLLDKKSFWWFLALRGIVGIGEASYSTIAPTVIADLFTGDMRTRMLSVFYFAIPVGRKYKSRVWYPADDDDDDDVCGIIYCSGLGYIIGTQVAKAFDQWQWGLRTFFYIFYNSKCISVIYTSLPFTFYRKSFIWLNIGFTCVTFVTGALSFWAPKFFLYATRTQGITDVSLSDVSLKVGGITCAAGIVGVWLGAEIARRYKVRNRKADAIVCAVALLGSAPFLYVCLVLAAMDVKVTYYIIIPPRRSTAEAVQILVSHLLGDAGSPWLVGVISDRIRKDDSDHGRAQSLEYSLMMSAFVCVLGGFCFIMCGKYLVKDREVAEEYTRTCEDERSLLGSVASKNFGPSSDDKQAQDNDEDYYNEDDKLLETDPTVTPVSSERDTLVVPVDVHCPLPVQEDNHVI</sequence>
<dbReference type="GO" id="GO:0016020">
    <property type="term" value="C:membrane"/>
    <property type="evidence" value="ECO:0007669"/>
    <property type="project" value="UniProtKB-SubCell"/>
</dbReference>
<feature type="transmembrane region" description="Helical" evidence="8">
    <location>
        <begin position="87"/>
        <end position="110"/>
    </location>
</feature>
<keyword evidence="4 8" id="KW-1133">Transmembrane helix</keyword>
<dbReference type="EMBL" id="JARQWQ010000001">
    <property type="protein sequence ID" value="KAK2574256.1"/>
    <property type="molecule type" value="Genomic_DNA"/>
</dbReference>
<proteinExistence type="inferred from homology"/>
<feature type="compositionally biased region" description="Basic and acidic residues" evidence="7">
    <location>
        <begin position="9"/>
        <end position="21"/>
    </location>
</feature>
<evidence type="ECO:0000313" key="10">
    <source>
        <dbReference type="Proteomes" id="UP001249851"/>
    </source>
</evidence>
<organism evidence="9 10">
    <name type="scientific">Acropora cervicornis</name>
    <name type="common">Staghorn coral</name>
    <dbReference type="NCBI Taxonomy" id="6130"/>
    <lineage>
        <taxon>Eukaryota</taxon>
        <taxon>Metazoa</taxon>
        <taxon>Cnidaria</taxon>
        <taxon>Anthozoa</taxon>
        <taxon>Hexacorallia</taxon>
        <taxon>Scleractinia</taxon>
        <taxon>Astrocoeniina</taxon>
        <taxon>Acroporidae</taxon>
        <taxon>Acropora</taxon>
    </lineage>
</organism>
<dbReference type="Pfam" id="PF07690">
    <property type="entry name" value="MFS_1"/>
    <property type="match status" value="1"/>
</dbReference>
<accession>A0AAD9R722</accession>
<dbReference type="AlphaFoldDB" id="A0AAD9R722"/>
<reference evidence="9" key="2">
    <citation type="journal article" date="2023" name="Science">
        <title>Genomic signatures of disease resistance in endangered staghorn corals.</title>
        <authorList>
            <person name="Vollmer S.V."/>
            <person name="Selwyn J.D."/>
            <person name="Despard B.A."/>
            <person name="Roesel C.L."/>
        </authorList>
    </citation>
    <scope>NUCLEOTIDE SEQUENCE</scope>
    <source>
        <strain evidence="9">K2</strain>
    </source>
</reference>
<dbReference type="SUPFAM" id="SSF103473">
    <property type="entry name" value="MFS general substrate transporter"/>
    <property type="match status" value="2"/>
</dbReference>
<comment type="similarity">
    <text evidence="6">Belongs to the major facilitator superfamily. Spinster (TC 2.A.1.49) family.</text>
</comment>
<dbReference type="InterPro" id="IPR011701">
    <property type="entry name" value="MFS"/>
</dbReference>
<reference evidence="9" key="1">
    <citation type="journal article" date="2023" name="G3 (Bethesda)">
        <title>Whole genome assembly and annotation of the endangered Caribbean coral Acropora cervicornis.</title>
        <authorList>
            <person name="Selwyn J.D."/>
            <person name="Vollmer S.V."/>
        </authorList>
    </citation>
    <scope>NUCLEOTIDE SEQUENCE</scope>
    <source>
        <strain evidence="9">K2</strain>
    </source>
</reference>
<dbReference type="PANTHER" id="PTHR23505:SF79">
    <property type="entry name" value="PROTEIN SPINSTER"/>
    <property type="match status" value="1"/>
</dbReference>
<feature type="transmembrane region" description="Helical" evidence="8">
    <location>
        <begin position="307"/>
        <end position="330"/>
    </location>
</feature>
<dbReference type="CDD" id="cd17328">
    <property type="entry name" value="MFS_spinster_like"/>
    <property type="match status" value="1"/>
</dbReference>
<gene>
    <name evidence="9" type="ORF">P5673_000398</name>
</gene>
<evidence type="ECO:0000256" key="2">
    <source>
        <dbReference type="ARBA" id="ARBA00022448"/>
    </source>
</evidence>
<protein>
    <submittedName>
        <fullName evidence="9">Protein spinster-like protein 1</fullName>
    </submittedName>
</protein>
<keyword evidence="5 8" id="KW-0472">Membrane</keyword>
<dbReference type="InterPro" id="IPR044770">
    <property type="entry name" value="MFS_spinster-like"/>
</dbReference>
<dbReference type="GO" id="GO:0022857">
    <property type="term" value="F:transmembrane transporter activity"/>
    <property type="evidence" value="ECO:0007669"/>
    <property type="project" value="InterPro"/>
</dbReference>
<keyword evidence="2" id="KW-0813">Transport</keyword>
<comment type="caution">
    <text evidence="9">The sequence shown here is derived from an EMBL/GenBank/DDBJ whole genome shotgun (WGS) entry which is preliminary data.</text>
</comment>
<evidence type="ECO:0000256" key="3">
    <source>
        <dbReference type="ARBA" id="ARBA00022692"/>
    </source>
</evidence>
<dbReference type="Proteomes" id="UP001249851">
    <property type="component" value="Unassembled WGS sequence"/>
</dbReference>
<feature type="transmembrane region" description="Helical" evidence="8">
    <location>
        <begin position="47"/>
        <end position="63"/>
    </location>
</feature>
<feature type="transmembrane region" description="Helical" evidence="8">
    <location>
        <begin position="265"/>
        <end position="287"/>
    </location>
</feature>
<name>A0AAD9R722_ACRCE</name>
<evidence type="ECO:0000256" key="6">
    <source>
        <dbReference type="ARBA" id="ARBA00024338"/>
    </source>
</evidence>
<comment type="subcellular location">
    <subcellularLocation>
        <location evidence="1">Membrane</location>
        <topology evidence="1">Multi-pass membrane protein</topology>
    </subcellularLocation>
</comment>
<feature type="transmembrane region" description="Helical" evidence="8">
    <location>
        <begin position="117"/>
        <end position="136"/>
    </location>
</feature>
<dbReference type="InterPro" id="IPR036259">
    <property type="entry name" value="MFS_trans_sf"/>
</dbReference>